<dbReference type="InterPro" id="IPR023393">
    <property type="entry name" value="START-like_dom_sf"/>
</dbReference>
<evidence type="ECO:0000313" key="2">
    <source>
        <dbReference type="Proteomes" id="UP000237640"/>
    </source>
</evidence>
<name>A0A2T0MJ32_9FLAO</name>
<proteinExistence type="predicted"/>
<dbReference type="AlphaFoldDB" id="A0A2T0MJ32"/>
<reference evidence="1 2" key="1">
    <citation type="submission" date="2018-03" db="EMBL/GenBank/DDBJ databases">
        <title>Genomic Encyclopedia of Archaeal and Bacterial Type Strains, Phase II (KMG-II): from individual species to whole genera.</title>
        <authorList>
            <person name="Goeker M."/>
        </authorList>
    </citation>
    <scope>NUCLEOTIDE SEQUENCE [LARGE SCALE GENOMIC DNA]</scope>
    <source>
        <strain evidence="1 2">DSM 25027</strain>
    </source>
</reference>
<keyword evidence="2" id="KW-1185">Reference proteome</keyword>
<dbReference type="RefSeq" id="WP_106144473.1">
    <property type="nucleotide sequence ID" value="NZ_PVYX01000001.1"/>
</dbReference>
<dbReference type="InterPro" id="IPR019587">
    <property type="entry name" value="Polyketide_cyclase/dehydratase"/>
</dbReference>
<dbReference type="EMBL" id="PVYX01000001">
    <property type="protein sequence ID" value="PRX57591.1"/>
    <property type="molecule type" value="Genomic_DNA"/>
</dbReference>
<sequence length="165" mass="18816">MVIQRKMLINKTIAECWEVLGNQYTQIYKWASPVNHSEGDDALGINGASCNIRGCNVDGMGDISERLLEFDSDNYFLSYEIITGLPSIMKSGKNSWRLVSKYANQTEIIMKAHLEPKGFIGNLMKPMIKLQFNKMAKILVEDFKYYVENNQPHPRKVMAAKKYAA</sequence>
<dbReference type="Proteomes" id="UP000237640">
    <property type="component" value="Unassembled WGS sequence"/>
</dbReference>
<evidence type="ECO:0000313" key="1">
    <source>
        <dbReference type="EMBL" id="PRX57591.1"/>
    </source>
</evidence>
<dbReference type="OrthoDB" id="1462188at2"/>
<protein>
    <submittedName>
        <fullName evidence="1">Polyketide cyclase/dehydrase/lipid transport protein</fullName>
    </submittedName>
</protein>
<comment type="caution">
    <text evidence="1">The sequence shown here is derived from an EMBL/GenBank/DDBJ whole genome shotgun (WGS) entry which is preliminary data.</text>
</comment>
<accession>A0A2T0MJ32</accession>
<dbReference type="Gene3D" id="3.30.530.20">
    <property type="match status" value="1"/>
</dbReference>
<organism evidence="1 2">
    <name type="scientific">Flagellimonas meridianipacifica</name>
    <dbReference type="NCBI Taxonomy" id="1080225"/>
    <lineage>
        <taxon>Bacteria</taxon>
        <taxon>Pseudomonadati</taxon>
        <taxon>Bacteroidota</taxon>
        <taxon>Flavobacteriia</taxon>
        <taxon>Flavobacteriales</taxon>
        <taxon>Flavobacteriaceae</taxon>
        <taxon>Flagellimonas</taxon>
    </lineage>
</organism>
<dbReference type="SUPFAM" id="SSF55961">
    <property type="entry name" value="Bet v1-like"/>
    <property type="match status" value="1"/>
</dbReference>
<gene>
    <name evidence="1" type="ORF">CLV81_1597</name>
</gene>
<dbReference type="Pfam" id="PF10604">
    <property type="entry name" value="Polyketide_cyc2"/>
    <property type="match status" value="1"/>
</dbReference>